<protein>
    <submittedName>
        <fullName evidence="1">DUF4160 domain-containing protein</fullName>
    </submittedName>
</protein>
<organism evidence="1 2">
    <name type="scientific">Rhodopseudomonas telluris</name>
    <dbReference type="NCBI Taxonomy" id="644215"/>
    <lineage>
        <taxon>Bacteria</taxon>
        <taxon>Pseudomonadati</taxon>
        <taxon>Pseudomonadota</taxon>
        <taxon>Alphaproteobacteria</taxon>
        <taxon>Hyphomicrobiales</taxon>
        <taxon>Nitrobacteraceae</taxon>
        <taxon>Rhodopseudomonas</taxon>
    </lineage>
</organism>
<dbReference type="Pfam" id="PF13711">
    <property type="entry name" value="DUF4160"/>
    <property type="match status" value="1"/>
</dbReference>
<keyword evidence="2" id="KW-1185">Reference proteome</keyword>
<gene>
    <name evidence="1" type="ORF">ACFFJ6_02660</name>
</gene>
<proteinExistence type="predicted"/>
<evidence type="ECO:0000313" key="2">
    <source>
        <dbReference type="Proteomes" id="UP001589775"/>
    </source>
</evidence>
<name>A0ABV6EMJ6_9BRAD</name>
<dbReference type="Proteomes" id="UP001589775">
    <property type="component" value="Unassembled WGS sequence"/>
</dbReference>
<dbReference type="EMBL" id="JBHLWM010000001">
    <property type="protein sequence ID" value="MFC0239347.1"/>
    <property type="molecule type" value="Genomic_DNA"/>
</dbReference>
<accession>A0ABV6EMJ6</accession>
<dbReference type="InterPro" id="IPR025427">
    <property type="entry name" value="DUF4160"/>
</dbReference>
<dbReference type="RefSeq" id="WP_378384067.1">
    <property type="nucleotide sequence ID" value="NZ_JBHLWM010000001.1"/>
</dbReference>
<reference evidence="1 2" key="1">
    <citation type="submission" date="2024-09" db="EMBL/GenBank/DDBJ databases">
        <authorList>
            <person name="Sun Q."/>
            <person name="Mori K."/>
        </authorList>
    </citation>
    <scope>NUCLEOTIDE SEQUENCE [LARGE SCALE GENOMIC DNA]</scope>
    <source>
        <strain evidence="1 2">KCTC 23279</strain>
    </source>
</reference>
<comment type="caution">
    <text evidence="1">The sequence shown here is derived from an EMBL/GenBank/DDBJ whole genome shotgun (WGS) entry which is preliminary data.</text>
</comment>
<evidence type="ECO:0000313" key="1">
    <source>
        <dbReference type="EMBL" id="MFC0239347.1"/>
    </source>
</evidence>
<sequence length="78" mass="9029">MPTILRWGAYRAFFYSNESGEPPHLHVRRGDCEAKFWLHDLSLAVNAGFPAHEIGAIVRYLRPRLGELEGKWHEHFGN</sequence>